<accession>A0ABR4HWF4</accession>
<protein>
    <submittedName>
        <fullName evidence="2">Uncharacterized protein</fullName>
    </submittedName>
</protein>
<name>A0ABR4HWF4_9EURO</name>
<reference evidence="2 3" key="1">
    <citation type="submission" date="2024-07" db="EMBL/GenBank/DDBJ databases">
        <title>Section-level genome sequencing and comparative genomics of Aspergillus sections Usti and Cavernicolus.</title>
        <authorList>
            <consortium name="Lawrence Berkeley National Laboratory"/>
            <person name="Nybo J.L."/>
            <person name="Vesth T.C."/>
            <person name="Theobald S."/>
            <person name="Frisvad J.C."/>
            <person name="Larsen T.O."/>
            <person name="Kjaerboelling I."/>
            <person name="Rothschild-Mancinelli K."/>
            <person name="Lyhne E.K."/>
            <person name="Kogle M.E."/>
            <person name="Barry K."/>
            <person name="Clum A."/>
            <person name="Na H."/>
            <person name="Ledsgaard L."/>
            <person name="Lin J."/>
            <person name="Lipzen A."/>
            <person name="Kuo A."/>
            <person name="Riley R."/>
            <person name="Mondo S."/>
            <person name="Labutti K."/>
            <person name="Haridas S."/>
            <person name="Pangalinan J."/>
            <person name="Salamov A.A."/>
            <person name="Simmons B.A."/>
            <person name="Magnuson J.K."/>
            <person name="Chen J."/>
            <person name="Drula E."/>
            <person name="Henrissat B."/>
            <person name="Wiebenga A."/>
            <person name="Lubbers R.J."/>
            <person name="Gomes A.C."/>
            <person name="Makela M.R."/>
            <person name="Stajich J."/>
            <person name="Grigoriev I.V."/>
            <person name="Mortensen U.H."/>
            <person name="De Vries R.P."/>
            <person name="Baker S.E."/>
            <person name="Andersen M.R."/>
        </authorList>
    </citation>
    <scope>NUCLEOTIDE SEQUENCE [LARGE SCALE GENOMIC DNA]</scope>
    <source>
        <strain evidence="2 3">CBS 588.65</strain>
    </source>
</reference>
<keyword evidence="3" id="KW-1185">Reference proteome</keyword>
<dbReference type="EMBL" id="JBFXLT010000009">
    <property type="protein sequence ID" value="KAL2819831.1"/>
    <property type="molecule type" value="Genomic_DNA"/>
</dbReference>
<evidence type="ECO:0000256" key="1">
    <source>
        <dbReference type="SAM" id="MobiDB-lite"/>
    </source>
</evidence>
<gene>
    <name evidence="2" type="ORF">BJX63DRAFT_363608</name>
</gene>
<proteinExistence type="predicted"/>
<evidence type="ECO:0000313" key="3">
    <source>
        <dbReference type="Proteomes" id="UP001610334"/>
    </source>
</evidence>
<evidence type="ECO:0000313" key="2">
    <source>
        <dbReference type="EMBL" id="KAL2819831.1"/>
    </source>
</evidence>
<organism evidence="2 3">
    <name type="scientific">Aspergillus granulosus</name>
    <dbReference type="NCBI Taxonomy" id="176169"/>
    <lineage>
        <taxon>Eukaryota</taxon>
        <taxon>Fungi</taxon>
        <taxon>Dikarya</taxon>
        <taxon>Ascomycota</taxon>
        <taxon>Pezizomycotina</taxon>
        <taxon>Eurotiomycetes</taxon>
        <taxon>Eurotiomycetidae</taxon>
        <taxon>Eurotiales</taxon>
        <taxon>Aspergillaceae</taxon>
        <taxon>Aspergillus</taxon>
        <taxon>Aspergillus subgen. Nidulantes</taxon>
    </lineage>
</organism>
<feature type="region of interest" description="Disordered" evidence="1">
    <location>
        <begin position="100"/>
        <end position="139"/>
    </location>
</feature>
<dbReference type="Proteomes" id="UP001610334">
    <property type="component" value="Unassembled WGS sequence"/>
</dbReference>
<sequence>MQTVSLRGMAAQHVDHGKSIAMNNNRERRFAHHHASTSSIGAFSHPHIDSVICPSTEDTIIRLENDYPKTNNIDGDNLPHPDKLFSWIWNNSDTGSCEASVARRSVDDRPSLDKTSSTTSKVRRIDLSGESLPGDANDG</sequence>
<comment type="caution">
    <text evidence="2">The sequence shown here is derived from an EMBL/GenBank/DDBJ whole genome shotgun (WGS) entry which is preliminary data.</text>
</comment>